<dbReference type="EMBL" id="JACCCU010000001">
    <property type="protein sequence ID" value="NYF88100.1"/>
    <property type="molecule type" value="Genomic_DNA"/>
</dbReference>
<name>A0A852V8S4_9BACT</name>
<dbReference type="PANTHER" id="PTHR33495">
    <property type="entry name" value="ANTI-SIGMA FACTOR ANTAGONIST TM_1081-RELATED-RELATED"/>
    <property type="match status" value="1"/>
</dbReference>
<feature type="domain" description="STAS" evidence="1">
    <location>
        <begin position="14"/>
        <end position="120"/>
    </location>
</feature>
<dbReference type="InterPro" id="IPR002645">
    <property type="entry name" value="STAS_dom"/>
</dbReference>
<proteinExistence type="predicted"/>
<dbReference type="AlphaFoldDB" id="A0A852V8S4"/>
<evidence type="ECO:0000313" key="3">
    <source>
        <dbReference type="Proteomes" id="UP000564385"/>
    </source>
</evidence>
<organism evidence="2 3">
    <name type="scientific">Tunturiibacter lichenicola</name>
    <dbReference type="NCBI Taxonomy" id="2051959"/>
    <lineage>
        <taxon>Bacteria</taxon>
        <taxon>Pseudomonadati</taxon>
        <taxon>Acidobacteriota</taxon>
        <taxon>Terriglobia</taxon>
        <taxon>Terriglobales</taxon>
        <taxon>Acidobacteriaceae</taxon>
        <taxon>Tunturiibacter</taxon>
    </lineage>
</organism>
<gene>
    <name evidence="2" type="ORF">HDF08_000167</name>
</gene>
<comment type="caution">
    <text evidence="2">The sequence shown here is derived from an EMBL/GenBank/DDBJ whole genome shotgun (WGS) entry which is preliminary data.</text>
</comment>
<evidence type="ECO:0000259" key="1">
    <source>
        <dbReference type="PROSITE" id="PS50801"/>
    </source>
</evidence>
<dbReference type="PROSITE" id="PS50801">
    <property type="entry name" value="STAS"/>
    <property type="match status" value="1"/>
</dbReference>
<sequence>MPEDVAPAVPVKPLTYEIKREGETAVVTCHGRLVAGLTDVFYQELKEVAASSKVLVLDLGDLTYVDSMGLGTIVRLYAHAKGAGCEFQLLHLGKQLRNLLKMTNLLSTFASAEDHGITVA</sequence>
<dbReference type="InterPro" id="IPR036513">
    <property type="entry name" value="STAS_dom_sf"/>
</dbReference>
<protein>
    <submittedName>
        <fullName evidence="2">Anti-sigma B factor antagonist</fullName>
    </submittedName>
</protein>
<reference evidence="2 3" key="1">
    <citation type="submission" date="2020-07" db="EMBL/GenBank/DDBJ databases">
        <title>Genomic Encyclopedia of Type Strains, Phase IV (KMG-V): Genome sequencing to study the core and pangenomes of soil and plant-associated prokaryotes.</title>
        <authorList>
            <person name="Whitman W."/>
        </authorList>
    </citation>
    <scope>NUCLEOTIDE SEQUENCE [LARGE SCALE GENOMIC DNA]</scope>
    <source>
        <strain evidence="2 3">M8UP22</strain>
    </source>
</reference>
<dbReference type="Proteomes" id="UP000564385">
    <property type="component" value="Unassembled WGS sequence"/>
</dbReference>
<accession>A0A852V8S4</accession>
<dbReference type="Pfam" id="PF01740">
    <property type="entry name" value="STAS"/>
    <property type="match status" value="1"/>
</dbReference>
<evidence type="ECO:0000313" key="2">
    <source>
        <dbReference type="EMBL" id="NYF88100.1"/>
    </source>
</evidence>
<dbReference type="CDD" id="cd07043">
    <property type="entry name" value="STAS_anti-anti-sigma_factors"/>
    <property type="match status" value="1"/>
</dbReference>
<dbReference type="GO" id="GO:0043856">
    <property type="term" value="F:anti-sigma factor antagonist activity"/>
    <property type="evidence" value="ECO:0007669"/>
    <property type="project" value="TreeGrafter"/>
</dbReference>
<dbReference type="SUPFAM" id="SSF52091">
    <property type="entry name" value="SpoIIaa-like"/>
    <property type="match status" value="1"/>
</dbReference>
<dbReference type="Gene3D" id="3.30.750.24">
    <property type="entry name" value="STAS domain"/>
    <property type="match status" value="1"/>
</dbReference>